<dbReference type="EMBL" id="JBAMIC010000001">
    <property type="protein sequence ID" value="KAK7114529.1"/>
    <property type="molecule type" value="Genomic_DNA"/>
</dbReference>
<accession>A0AAN9GN75</accession>
<feature type="transmembrane region" description="Helical" evidence="1">
    <location>
        <begin position="913"/>
        <end position="936"/>
    </location>
</feature>
<organism evidence="3 4">
    <name type="scientific">Littorina saxatilis</name>
    <dbReference type="NCBI Taxonomy" id="31220"/>
    <lineage>
        <taxon>Eukaryota</taxon>
        <taxon>Metazoa</taxon>
        <taxon>Spiralia</taxon>
        <taxon>Lophotrochozoa</taxon>
        <taxon>Mollusca</taxon>
        <taxon>Gastropoda</taxon>
        <taxon>Caenogastropoda</taxon>
        <taxon>Littorinimorpha</taxon>
        <taxon>Littorinoidea</taxon>
        <taxon>Littorinidae</taxon>
        <taxon>Littorina</taxon>
    </lineage>
</organism>
<feature type="transmembrane region" description="Helical" evidence="1">
    <location>
        <begin position="665"/>
        <end position="684"/>
    </location>
</feature>
<sequence>MALYAFLLLALPIVNCQVSPADNYVLGVDSTTCPELEGFPQYFDSVNLACTKCSGNNTEQQTSSNGLTCECQSGFKYTKNFGGNQVSCQKCLSPTDQVSEDGWECKECADGSNGVTCRCDADRTITAERELNGLWAATANKDLCVLCEGNTVPNNKGDRCIRCTNDLKLGNTVCCANDAQTGGYCFPSTVTLLPETSVLFELPKISGTDNPLSLYFQTHARAAYAMCETATYKNATACQVVANLCTLTLYNERQGRICSYIRQNTLGVPYQLLYFSDDADDVINSNDIPDSYTLTPPKIIPFQAMVHSLDGTFLRKVPLTDGLLQLCDTTETIANAAYFFGTYYSYSCNIKALGLWDTVKHPLEFYDIYLEYADQGQDRLYKTPLQMLDLRDTGDREINTGDMADWRITRRMFLVDNQMSVPIVQGTDPAASEGQVATYVRYAQDITLHVELQEDTKDGKIKVPYFTIKYAEISRSEAETGATVQISFSTTYTMSWSSFRRDFQIAVGTLGTLATLYAGYRTWVWSKRAGRPSIDFPSIINFVFYMAASLSNVFFVVTFGIAFYWFIFFKRQDVVYLVHPEGTAVKEWLGLLGAAFTLRALSLIHMIVMQCSADIFLIDWERPRGVSRAQDGKKSTEVPVSIWRTYFVANEWNEIQAMRKISPNLQIFAVTFFLVVVGFENTTTKDPDGGVEKDSGTYKAEQSFIYRYALAVMVYIVMAVVQWIFFTFIYERFVEDKVQQFVDLCSMSNISVFVMANSHFGYYIHGRSVHGKADTNIREMAEMMKREEEDLCGKRGLVPDTEEQTFMMSLPKRLRVKYEQVYLPAALENAGAVSRMEQGKSGSRLAGSAKEKSIEAYNMINKFLCSFIDHSLRDVDYVVKDKTLLESVMDTEFFDAADKGIFYKDNGHSFDQVLFYGHEISLILFDTLLFCIVDLIGQNYLLDGIVVFLITSLVGMIRDTAGRKNLARKTLVDERFLI</sequence>
<reference evidence="3 4" key="1">
    <citation type="submission" date="2024-02" db="EMBL/GenBank/DDBJ databases">
        <title>Chromosome-scale genome assembly of the rough periwinkle Littorina saxatilis.</title>
        <authorList>
            <person name="De Jode A."/>
            <person name="Faria R."/>
            <person name="Formenti G."/>
            <person name="Sims Y."/>
            <person name="Smith T.P."/>
            <person name="Tracey A."/>
            <person name="Wood J.M.D."/>
            <person name="Zagrodzka Z.B."/>
            <person name="Johannesson K."/>
            <person name="Butlin R.K."/>
            <person name="Leder E.H."/>
        </authorList>
    </citation>
    <scope>NUCLEOTIDE SEQUENCE [LARGE SCALE GENOMIC DNA]</scope>
    <source>
        <strain evidence="3">Snail1</strain>
        <tissue evidence="3">Muscle</tissue>
    </source>
</reference>
<keyword evidence="4" id="KW-1185">Reference proteome</keyword>
<feature type="transmembrane region" description="Helical" evidence="1">
    <location>
        <begin position="942"/>
        <end position="961"/>
    </location>
</feature>
<keyword evidence="2" id="KW-0732">Signal</keyword>
<dbReference type="PANTHER" id="PTHR21274:SF0">
    <property type="entry name" value="MECKELIN"/>
    <property type="match status" value="1"/>
</dbReference>
<feature type="signal peptide" evidence="2">
    <location>
        <begin position="1"/>
        <end position="16"/>
    </location>
</feature>
<comment type="caution">
    <text evidence="3">The sequence shown here is derived from an EMBL/GenBank/DDBJ whole genome shotgun (WGS) entry which is preliminary data.</text>
</comment>
<feature type="chain" id="PRO_5042856606" description="Meckelin" evidence="2">
    <location>
        <begin position="17"/>
        <end position="978"/>
    </location>
</feature>
<keyword evidence="1" id="KW-0812">Transmembrane</keyword>
<dbReference type="PANTHER" id="PTHR21274">
    <property type="entry name" value="MECKELIN"/>
    <property type="match status" value="1"/>
</dbReference>
<evidence type="ECO:0000256" key="1">
    <source>
        <dbReference type="SAM" id="Phobius"/>
    </source>
</evidence>
<evidence type="ECO:0000256" key="2">
    <source>
        <dbReference type="SAM" id="SignalP"/>
    </source>
</evidence>
<gene>
    <name evidence="3" type="ORF">V1264_000583</name>
</gene>
<evidence type="ECO:0008006" key="5">
    <source>
        <dbReference type="Google" id="ProtNLM"/>
    </source>
</evidence>
<dbReference type="GO" id="GO:0036038">
    <property type="term" value="C:MKS complex"/>
    <property type="evidence" value="ECO:0007669"/>
    <property type="project" value="InterPro"/>
</dbReference>
<dbReference type="GO" id="GO:0060271">
    <property type="term" value="P:cilium assembly"/>
    <property type="evidence" value="ECO:0007669"/>
    <property type="project" value="InterPro"/>
</dbReference>
<keyword evidence="1" id="KW-1133">Transmembrane helix</keyword>
<evidence type="ECO:0000313" key="3">
    <source>
        <dbReference type="EMBL" id="KAK7114529.1"/>
    </source>
</evidence>
<name>A0AAN9GN75_9CAEN</name>
<feature type="transmembrane region" description="Helical" evidence="1">
    <location>
        <begin position="503"/>
        <end position="521"/>
    </location>
</feature>
<proteinExistence type="predicted"/>
<feature type="transmembrane region" description="Helical" evidence="1">
    <location>
        <begin position="542"/>
        <end position="568"/>
    </location>
</feature>
<dbReference type="Pfam" id="PF09773">
    <property type="entry name" value="Meckelin"/>
    <property type="match status" value="1"/>
</dbReference>
<dbReference type="InterPro" id="IPR019170">
    <property type="entry name" value="Meckelin"/>
</dbReference>
<keyword evidence="1" id="KW-0472">Membrane</keyword>
<protein>
    <recommendedName>
        <fullName evidence="5">Meckelin</fullName>
    </recommendedName>
</protein>
<evidence type="ECO:0000313" key="4">
    <source>
        <dbReference type="Proteomes" id="UP001374579"/>
    </source>
</evidence>
<dbReference type="AlphaFoldDB" id="A0AAN9GN75"/>
<feature type="transmembrane region" description="Helical" evidence="1">
    <location>
        <begin position="588"/>
        <end position="608"/>
    </location>
</feature>
<feature type="transmembrane region" description="Helical" evidence="1">
    <location>
        <begin position="704"/>
        <end position="730"/>
    </location>
</feature>
<dbReference type="Proteomes" id="UP001374579">
    <property type="component" value="Unassembled WGS sequence"/>
</dbReference>